<evidence type="ECO:0000313" key="3">
    <source>
        <dbReference type="Proteomes" id="UP000011682"/>
    </source>
</evidence>
<feature type="region of interest" description="Disordered" evidence="1">
    <location>
        <begin position="16"/>
        <end position="40"/>
    </location>
</feature>
<sequence>MGRALLVAVFLTPARRRNGSGPLTAQPRARARVTSFHTPK</sequence>
<gene>
    <name evidence="2" type="ORF">D187_005072</name>
</gene>
<proteinExistence type="predicted"/>
<dbReference type="Proteomes" id="UP000011682">
    <property type="component" value="Unassembled WGS sequence"/>
</dbReference>
<protein>
    <submittedName>
        <fullName evidence="2">Uncharacterized protein</fullName>
    </submittedName>
</protein>
<name>S9QRM6_CYSF2</name>
<comment type="caution">
    <text evidence="2">The sequence shown here is derived from an EMBL/GenBank/DDBJ whole genome shotgun (WGS) entry which is preliminary data.</text>
</comment>
<dbReference type="AlphaFoldDB" id="S9QRM6"/>
<evidence type="ECO:0000256" key="1">
    <source>
        <dbReference type="SAM" id="MobiDB-lite"/>
    </source>
</evidence>
<accession>S9QRM6</accession>
<evidence type="ECO:0000313" key="2">
    <source>
        <dbReference type="EMBL" id="EPX63939.1"/>
    </source>
</evidence>
<organism evidence="2 3">
    <name type="scientific">Cystobacter fuscus (strain ATCC 25194 / DSM 2262 / NBRC 100088 / M29)</name>
    <dbReference type="NCBI Taxonomy" id="1242864"/>
    <lineage>
        <taxon>Bacteria</taxon>
        <taxon>Pseudomonadati</taxon>
        <taxon>Myxococcota</taxon>
        <taxon>Myxococcia</taxon>
        <taxon>Myxococcales</taxon>
        <taxon>Cystobacterineae</taxon>
        <taxon>Archangiaceae</taxon>
        <taxon>Cystobacter</taxon>
    </lineage>
</organism>
<dbReference type="EMBL" id="ANAH02000004">
    <property type="protein sequence ID" value="EPX63939.1"/>
    <property type="molecule type" value="Genomic_DNA"/>
</dbReference>
<reference evidence="2" key="1">
    <citation type="submission" date="2013-05" db="EMBL/GenBank/DDBJ databases">
        <title>Genome assembly of Cystobacter fuscus DSM 2262.</title>
        <authorList>
            <person name="Sharma G."/>
            <person name="Khatri I."/>
            <person name="Kaur C."/>
            <person name="Mayilraj S."/>
            <person name="Subramanian S."/>
        </authorList>
    </citation>
    <scope>NUCLEOTIDE SEQUENCE [LARGE SCALE GENOMIC DNA]</scope>
    <source>
        <strain evidence="2">DSM 2262</strain>
    </source>
</reference>
<keyword evidence="3" id="KW-1185">Reference proteome</keyword>